<evidence type="ECO:0000259" key="2">
    <source>
        <dbReference type="Pfam" id="PF04069"/>
    </source>
</evidence>
<keyword evidence="1" id="KW-0732">Signal</keyword>
<comment type="caution">
    <text evidence="3">The sequence shown here is derived from an EMBL/GenBank/DDBJ whole genome shotgun (WGS) entry which is preliminary data.</text>
</comment>
<dbReference type="GO" id="GO:0022857">
    <property type="term" value="F:transmembrane transporter activity"/>
    <property type="evidence" value="ECO:0007669"/>
    <property type="project" value="InterPro"/>
</dbReference>
<feature type="domain" description="ABC-type glycine betaine transport system substrate-binding" evidence="2">
    <location>
        <begin position="34"/>
        <end position="301"/>
    </location>
</feature>
<dbReference type="GO" id="GO:0043190">
    <property type="term" value="C:ATP-binding cassette (ABC) transporter complex"/>
    <property type="evidence" value="ECO:0007669"/>
    <property type="project" value="InterPro"/>
</dbReference>
<protein>
    <submittedName>
        <fullName evidence="3">Osmoprotectant ABC transporter substrate-binding protein</fullName>
    </submittedName>
</protein>
<organism evidence="3 4">
    <name type="scientific">Staphylococcus felis</name>
    <dbReference type="NCBI Taxonomy" id="46127"/>
    <lineage>
        <taxon>Bacteria</taxon>
        <taxon>Bacillati</taxon>
        <taxon>Bacillota</taxon>
        <taxon>Bacilli</taxon>
        <taxon>Bacillales</taxon>
        <taxon>Staphylococcaceae</taxon>
        <taxon>Staphylococcus</taxon>
    </lineage>
</organism>
<dbReference type="Gene3D" id="3.40.190.10">
    <property type="entry name" value="Periplasmic binding protein-like II"/>
    <property type="match status" value="1"/>
</dbReference>
<dbReference type="InterPro" id="IPR007210">
    <property type="entry name" value="ABC_Gly_betaine_transp_sub-bd"/>
</dbReference>
<dbReference type="OrthoDB" id="9801163at2"/>
<dbReference type="EMBL" id="QKXQ01000055">
    <property type="protein sequence ID" value="REI00405.1"/>
    <property type="molecule type" value="Genomic_DNA"/>
</dbReference>
<dbReference type="PROSITE" id="PS51257">
    <property type="entry name" value="PROKAR_LIPOPROTEIN"/>
    <property type="match status" value="1"/>
</dbReference>
<gene>
    <name evidence="3" type="ORF">DOS83_01395</name>
</gene>
<proteinExistence type="predicted"/>
<evidence type="ECO:0000313" key="4">
    <source>
        <dbReference type="Proteomes" id="UP000256562"/>
    </source>
</evidence>
<evidence type="ECO:0000256" key="1">
    <source>
        <dbReference type="SAM" id="SignalP"/>
    </source>
</evidence>
<sequence length="319" mass="35269">MKRIKKSLIVVIVCLTVLSGCSLPGLNNSHSDGDVSITALATSESQILSHMLRLLIEHDTNGEVKPTLINNLGSSVIQHNAIESGDANISGVRYTGTELTGALNQDPIKDPKRAMTVVQSEFDQQFDQTFFDSYGFDNTYALMVTKDTAEKYHLKTVSDLKAHANELRVGMDSSWMSREGDGYKAFQKDYDLSFGTVRPMQIGLVYDALDSGSLDVAVGYSTDGRIAAYDLVVLDDDHQFFPPYDASPLVTNALLKEHPDLKPIIEKLEGQISTEEMQKLNYQADGQGQEPAIVAQQFLEKHNYFDKRNTRHAKGGQGE</sequence>
<feature type="signal peptide" evidence="1">
    <location>
        <begin position="1"/>
        <end position="22"/>
    </location>
</feature>
<reference evidence="3 4" key="1">
    <citation type="journal article" date="2018" name="Vet. Microbiol.">
        <title>Characterisation of Staphylococcus felis isolated from cats using whole genome sequencing.</title>
        <authorList>
            <person name="Worthing K."/>
            <person name="Pang S."/>
            <person name="Trott D.J."/>
            <person name="Abraham S."/>
            <person name="Coombs G.W."/>
            <person name="Jordan D."/>
            <person name="McIntyre L."/>
            <person name="Davies M.R."/>
            <person name="Norris J."/>
        </authorList>
    </citation>
    <scope>NUCLEOTIDE SEQUENCE [LARGE SCALE GENOMIC DNA]</scope>
    <source>
        <strain evidence="3 4">F9</strain>
    </source>
</reference>
<evidence type="ECO:0000313" key="3">
    <source>
        <dbReference type="EMBL" id="REI00405.1"/>
    </source>
</evidence>
<dbReference type="AlphaFoldDB" id="A0A3E0ISE9"/>
<dbReference type="Pfam" id="PF04069">
    <property type="entry name" value="OpuAC"/>
    <property type="match status" value="1"/>
</dbReference>
<dbReference type="Proteomes" id="UP000256562">
    <property type="component" value="Unassembled WGS sequence"/>
</dbReference>
<dbReference type="SUPFAM" id="SSF53850">
    <property type="entry name" value="Periplasmic binding protein-like II"/>
    <property type="match status" value="1"/>
</dbReference>
<dbReference type="RefSeq" id="WP_116093601.1">
    <property type="nucleotide sequence ID" value="NZ_JBBEFJ010000028.1"/>
</dbReference>
<name>A0A3E0ISE9_9STAP</name>
<dbReference type="Gene3D" id="3.40.190.120">
    <property type="entry name" value="Osmoprotection protein (prox), domain 2"/>
    <property type="match status" value="1"/>
</dbReference>
<accession>A0A3E0ISE9</accession>
<feature type="chain" id="PRO_5039494678" evidence="1">
    <location>
        <begin position="23"/>
        <end position="319"/>
    </location>
</feature>
<dbReference type="CDD" id="cd13608">
    <property type="entry name" value="PBP2_OpuCC_like"/>
    <property type="match status" value="1"/>
</dbReference>